<accession>A0A9J6P9B1</accession>
<gene>
    <name evidence="1" type="ORF">NJQ99_00080</name>
</gene>
<dbReference type="PANTHER" id="PTHR38605:SF1">
    <property type="entry name" value="ATPASE"/>
    <property type="match status" value="1"/>
</dbReference>
<reference evidence="1" key="1">
    <citation type="submission" date="2022-06" db="EMBL/GenBank/DDBJ databases">
        <title>Isolation and Genomics of Futiania mangrovii gen. nov., sp. nov., a Rare and Metabolically-versatile member in the Class Alphaproteobacteria.</title>
        <authorList>
            <person name="Liu L."/>
            <person name="Huang W.-C."/>
            <person name="Pan J."/>
            <person name="Li J."/>
            <person name="Huang Y."/>
            <person name="Du H."/>
            <person name="Liu Y."/>
            <person name="Li M."/>
        </authorList>
    </citation>
    <scope>NUCLEOTIDE SEQUENCE</scope>
    <source>
        <strain evidence="1">FT118</strain>
    </source>
</reference>
<dbReference type="InterPro" id="IPR007413">
    <property type="entry name" value="YcjX-like"/>
</dbReference>
<dbReference type="Pfam" id="PF04317">
    <property type="entry name" value="DUF463"/>
    <property type="match status" value="1"/>
</dbReference>
<dbReference type="PIRSF" id="PIRSF019381">
    <property type="entry name" value="YcjX"/>
    <property type="match status" value="1"/>
</dbReference>
<keyword evidence="2" id="KW-1185">Reference proteome</keyword>
<evidence type="ECO:0000313" key="1">
    <source>
        <dbReference type="EMBL" id="MCP1334801.1"/>
    </source>
</evidence>
<proteinExistence type="predicted"/>
<organism evidence="1 2">
    <name type="scientific">Futiania mangrovi</name>
    <dbReference type="NCBI Taxonomy" id="2959716"/>
    <lineage>
        <taxon>Bacteria</taxon>
        <taxon>Pseudomonadati</taxon>
        <taxon>Pseudomonadota</taxon>
        <taxon>Alphaproteobacteria</taxon>
        <taxon>Futianiales</taxon>
        <taxon>Futianiaceae</taxon>
        <taxon>Futiania</taxon>
    </lineage>
</organism>
<dbReference type="RefSeq" id="WP_269332044.1">
    <property type="nucleotide sequence ID" value="NZ_JAMZFT010000001.1"/>
</dbReference>
<dbReference type="Proteomes" id="UP001055804">
    <property type="component" value="Unassembled WGS sequence"/>
</dbReference>
<protein>
    <submittedName>
        <fullName evidence="1">YcjX family protein</fullName>
    </submittedName>
</protein>
<dbReference type="EMBL" id="JAMZFT010000001">
    <property type="protein sequence ID" value="MCP1334801.1"/>
    <property type="molecule type" value="Genomic_DNA"/>
</dbReference>
<comment type="caution">
    <text evidence="1">The sequence shown here is derived from an EMBL/GenBank/DDBJ whole genome shotgun (WGS) entry which is preliminary data.</text>
</comment>
<dbReference type="AlphaFoldDB" id="A0A9J6P9B1"/>
<dbReference type="PANTHER" id="PTHR38605">
    <property type="entry name" value="ATPASE-RELATED"/>
    <property type="match status" value="1"/>
</dbReference>
<evidence type="ECO:0000313" key="2">
    <source>
        <dbReference type="Proteomes" id="UP001055804"/>
    </source>
</evidence>
<name>A0A9J6P9B1_9PROT</name>
<sequence>MALGRLADDALDVLSRIETGGLFERTLRIGVTGLSRSGKTVFVTSLVHNLLQRARLQQLRLVAEGRFEVAILRPQPDPEVARFAFEAHRDALLGADPHWPEGTRRISQLRLSIRYRPTGLLARAVGGSSVLNLDIVDYPGEWLLDLPLLRLSFADWSAKVLAQAERGARAQLSADWRAALGRTDPDTPADEETAQRLAGLFTAYLRAARGSQANLSELSPGRFLLPGEMEGSPALTFCPLPPGEGPGRRGSLRAAMEERYRAYVRHVVQPFYTRHFARLDRQIVLMDLMSALNAGEEAWRDLETAMDDIMESFRPGPDSWLRRLIGGRVTRLLFAATKADQLHHSQHAALEGLMAGLVRRASDRAAFAGAGIGTMAIAGVRATTETTVREGGEPLACVEGTPAGAAERAAVFPGHLPDRIEDLFPPGMAQGERYHFVSFAPPRVREPERGLPHIRVDRALDWLIGEAAS</sequence>